<dbReference type="GeneID" id="67522489"/>
<organism evidence="1 2">
    <name type="scientific">Cytobacillus firmus</name>
    <name type="common">Bacillus firmus</name>
    <dbReference type="NCBI Taxonomy" id="1399"/>
    <lineage>
        <taxon>Bacteria</taxon>
        <taxon>Bacillati</taxon>
        <taxon>Bacillota</taxon>
        <taxon>Bacilli</taxon>
        <taxon>Bacillales</taxon>
        <taxon>Bacillaceae</taxon>
        <taxon>Cytobacillus</taxon>
    </lineage>
</organism>
<dbReference type="AlphaFoldDB" id="A0A380XGX8"/>
<reference evidence="1" key="1">
    <citation type="submission" date="2022-10" db="EMBL/GenBank/DDBJ databases">
        <title>Mechanism of multi-heavy metal repair in Cytobacillus Firmus M7.</title>
        <authorList>
            <person name="Li X."/>
            <person name="Yu C."/>
        </authorList>
    </citation>
    <scope>NUCLEOTIDE SEQUENCE</scope>
    <source>
        <strain evidence="1">M7</strain>
    </source>
</reference>
<dbReference type="Proteomes" id="UP001163104">
    <property type="component" value="Chromosome"/>
</dbReference>
<evidence type="ECO:0000313" key="1">
    <source>
        <dbReference type="EMBL" id="UYG97466.1"/>
    </source>
</evidence>
<protein>
    <submittedName>
        <fullName evidence="1">Uncharacterized protein</fullName>
    </submittedName>
</protein>
<accession>A0A380XGX8</accession>
<sequence>MSYFNIGSLTIPAVWLAVLLSLFMTSLLYRFASGRKLEDWYWNSFFLYFLVWKLSYALFHFKMAIEMPLSIVYFNGSTKGHFLALVSLSVYLIYIAGKKHQTVFRDAFKVYPLFFIGFEVTKYALETNFPAAMASLALLIGYAVFLKKKNECFSIKAFTFLFLFELLIISFFQPILSLEILTFGWLAFIVYILSNGDRKNLSFKLTS</sequence>
<proteinExistence type="predicted"/>
<evidence type="ECO:0000313" key="2">
    <source>
        <dbReference type="Proteomes" id="UP001163104"/>
    </source>
</evidence>
<dbReference type="RefSeq" id="WP_061792405.1">
    <property type="nucleotide sequence ID" value="NZ_CP107027.1"/>
</dbReference>
<dbReference type="EMBL" id="CP107027">
    <property type="protein sequence ID" value="UYG97466.1"/>
    <property type="molecule type" value="Genomic_DNA"/>
</dbReference>
<name>A0A380XGX8_CYTFI</name>
<gene>
    <name evidence="1" type="ORF">OD459_10795</name>
</gene>